<dbReference type="PANTHER" id="PTHR43344:SF15">
    <property type="entry name" value="PHOSPHOSERINE PHOSPHATASE SERB1"/>
    <property type="match status" value="1"/>
</dbReference>
<accession>A0ABQ6K2G4</accession>
<dbReference type="EMBL" id="BSVB01000001">
    <property type="protein sequence ID" value="GMA94812.1"/>
    <property type="molecule type" value="Genomic_DNA"/>
</dbReference>
<dbReference type="Gene3D" id="3.40.50.1000">
    <property type="entry name" value="HAD superfamily/HAD-like"/>
    <property type="match status" value="1"/>
</dbReference>
<evidence type="ECO:0000256" key="1">
    <source>
        <dbReference type="ARBA" id="ARBA00009184"/>
    </source>
</evidence>
<dbReference type="Pfam" id="PF12710">
    <property type="entry name" value="HAD"/>
    <property type="match status" value="1"/>
</dbReference>
<evidence type="ECO:0000313" key="3">
    <source>
        <dbReference type="Proteomes" id="UP001157034"/>
    </source>
</evidence>
<dbReference type="InterPro" id="IPR036412">
    <property type="entry name" value="HAD-like_sf"/>
</dbReference>
<dbReference type="PANTHER" id="PTHR43344">
    <property type="entry name" value="PHOSPHOSERINE PHOSPHATASE"/>
    <property type="match status" value="1"/>
</dbReference>
<dbReference type="InterPro" id="IPR023214">
    <property type="entry name" value="HAD_sf"/>
</dbReference>
<dbReference type="CDD" id="cd02612">
    <property type="entry name" value="HAD_PGPPase"/>
    <property type="match status" value="1"/>
</dbReference>
<protein>
    <recommendedName>
        <fullName evidence="4">HAD-IB family hydrolase</fullName>
    </recommendedName>
</protein>
<evidence type="ECO:0000313" key="2">
    <source>
        <dbReference type="EMBL" id="GMA94812.1"/>
    </source>
</evidence>
<comment type="caution">
    <text evidence="2">The sequence shown here is derived from an EMBL/GenBank/DDBJ whole genome shotgun (WGS) entry which is preliminary data.</text>
</comment>
<dbReference type="NCBIfam" id="TIGR01488">
    <property type="entry name" value="HAD-SF-IB"/>
    <property type="match status" value="1"/>
</dbReference>
<dbReference type="SUPFAM" id="SSF56784">
    <property type="entry name" value="HAD-like"/>
    <property type="match status" value="1"/>
</dbReference>
<gene>
    <name evidence="2" type="ORF">GCM10025881_16360</name>
</gene>
<organism evidence="2 3">
    <name type="scientific">Pseudolysinimonas kribbensis</name>
    <dbReference type="NCBI Taxonomy" id="433641"/>
    <lineage>
        <taxon>Bacteria</taxon>
        <taxon>Bacillati</taxon>
        <taxon>Actinomycetota</taxon>
        <taxon>Actinomycetes</taxon>
        <taxon>Micrococcales</taxon>
        <taxon>Microbacteriaceae</taxon>
        <taxon>Pseudolysinimonas</taxon>
    </lineage>
</organism>
<dbReference type="Proteomes" id="UP001157034">
    <property type="component" value="Unassembled WGS sequence"/>
</dbReference>
<dbReference type="InterPro" id="IPR050582">
    <property type="entry name" value="HAD-like_SerB"/>
</dbReference>
<dbReference type="Gene3D" id="1.20.1440.100">
    <property type="entry name" value="SG protein - dephosphorylation function"/>
    <property type="match status" value="1"/>
</dbReference>
<proteinExistence type="inferred from homology"/>
<dbReference type="NCBIfam" id="TIGR01490">
    <property type="entry name" value="HAD-SF-IB-hyp1"/>
    <property type="match status" value="1"/>
</dbReference>
<dbReference type="InterPro" id="IPR006385">
    <property type="entry name" value="HAD_hydro_SerB1"/>
</dbReference>
<dbReference type="RefSeq" id="WP_284253696.1">
    <property type="nucleotide sequence ID" value="NZ_BAAAQO010000002.1"/>
</dbReference>
<sequence length="253" mass="28816">MPEEPLPPSDRPILALFDVDNTLMRGTSLFQLGREAWKRRIIRARDIALFGWHQVRFIMVGENDEHLASSKERALGLLGGHSEAQILELADSIWEHRIRPRLYPDTVKLAQDHIARGHQVWLVSATPLVIGERMAQKLGLTGALGSQFESKDGVFTGRIIGHILHHERKAEAVRELAEREGADLAESWAYSDSRNDIPLLELVGHPTVVNPDVALMKHAHDHHWPIMRLRPSSIREARRRLRREARDAKKVTE</sequence>
<evidence type="ECO:0008006" key="4">
    <source>
        <dbReference type="Google" id="ProtNLM"/>
    </source>
</evidence>
<reference evidence="3" key="1">
    <citation type="journal article" date="2019" name="Int. J. Syst. Evol. Microbiol.">
        <title>The Global Catalogue of Microorganisms (GCM) 10K type strain sequencing project: providing services to taxonomists for standard genome sequencing and annotation.</title>
        <authorList>
            <consortium name="The Broad Institute Genomics Platform"/>
            <consortium name="The Broad Institute Genome Sequencing Center for Infectious Disease"/>
            <person name="Wu L."/>
            <person name="Ma J."/>
        </authorList>
    </citation>
    <scope>NUCLEOTIDE SEQUENCE [LARGE SCALE GENOMIC DNA]</scope>
    <source>
        <strain evidence="3">NBRC 108894</strain>
    </source>
</reference>
<name>A0ABQ6K2G4_9MICO</name>
<comment type="similarity">
    <text evidence="1">Belongs to the HAD-like hydrolase superfamily. SerB family.</text>
</comment>
<keyword evidence="3" id="KW-1185">Reference proteome</keyword>